<evidence type="ECO:0000259" key="2">
    <source>
        <dbReference type="Pfam" id="PF13962"/>
    </source>
</evidence>
<evidence type="ECO:0000313" key="3">
    <source>
        <dbReference type="EMBL" id="PON55598.1"/>
    </source>
</evidence>
<keyword evidence="1 3" id="KW-0812">Transmembrane</keyword>
<keyword evidence="1" id="KW-1133">Transmembrane helix</keyword>
<organism evidence="3 4">
    <name type="scientific">Trema orientale</name>
    <name type="common">Charcoal tree</name>
    <name type="synonym">Celtis orientalis</name>
    <dbReference type="NCBI Taxonomy" id="63057"/>
    <lineage>
        <taxon>Eukaryota</taxon>
        <taxon>Viridiplantae</taxon>
        <taxon>Streptophyta</taxon>
        <taxon>Embryophyta</taxon>
        <taxon>Tracheophyta</taxon>
        <taxon>Spermatophyta</taxon>
        <taxon>Magnoliopsida</taxon>
        <taxon>eudicotyledons</taxon>
        <taxon>Gunneridae</taxon>
        <taxon>Pentapetalae</taxon>
        <taxon>rosids</taxon>
        <taxon>fabids</taxon>
        <taxon>Rosales</taxon>
        <taxon>Cannabaceae</taxon>
        <taxon>Trema</taxon>
    </lineage>
</organism>
<dbReference type="GO" id="GO:0016020">
    <property type="term" value="C:membrane"/>
    <property type="evidence" value="ECO:0007669"/>
    <property type="project" value="TreeGrafter"/>
</dbReference>
<feature type="transmembrane region" description="Helical" evidence="1">
    <location>
        <begin position="523"/>
        <end position="545"/>
    </location>
</feature>
<dbReference type="OrthoDB" id="1184650at2759"/>
<keyword evidence="1" id="KW-0472">Membrane</keyword>
<comment type="caution">
    <text evidence="3">The sequence shown here is derived from an EMBL/GenBank/DDBJ whole genome shotgun (WGS) entry which is preliminary data.</text>
</comment>
<dbReference type="InParanoid" id="A0A2P5C3H5"/>
<dbReference type="InterPro" id="IPR002110">
    <property type="entry name" value="Ankyrin_rpt"/>
</dbReference>
<evidence type="ECO:0000256" key="1">
    <source>
        <dbReference type="SAM" id="Phobius"/>
    </source>
</evidence>
<evidence type="ECO:0000313" key="4">
    <source>
        <dbReference type="Proteomes" id="UP000237000"/>
    </source>
</evidence>
<dbReference type="EMBL" id="JXTC01000419">
    <property type="protein sequence ID" value="PON55598.1"/>
    <property type="molecule type" value="Genomic_DNA"/>
</dbReference>
<dbReference type="AlphaFoldDB" id="A0A2P5C3H5"/>
<keyword evidence="4" id="KW-1185">Reference proteome</keyword>
<protein>
    <submittedName>
        <fullName evidence="3">Transmembrane protein</fullName>
    </submittedName>
</protein>
<dbReference type="Pfam" id="PF13962">
    <property type="entry name" value="PGG"/>
    <property type="match status" value="1"/>
</dbReference>
<feature type="transmembrane region" description="Helical" evidence="1">
    <location>
        <begin position="597"/>
        <end position="622"/>
    </location>
</feature>
<name>A0A2P5C3H5_TREOI</name>
<proteinExistence type="predicted"/>
<dbReference type="InterPro" id="IPR036770">
    <property type="entry name" value="Ankyrin_rpt-contain_sf"/>
</dbReference>
<dbReference type="Pfam" id="PF12796">
    <property type="entry name" value="Ank_2"/>
    <property type="match status" value="1"/>
</dbReference>
<accession>A0A2P5C3H5</accession>
<feature type="transmembrane region" description="Helical" evidence="1">
    <location>
        <begin position="486"/>
        <end position="503"/>
    </location>
</feature>
<dbReference type="SUPFAM" id="SSF48403">
    <property type="entry name" value="Ankyrin repeat"/>
    <property type="match status" value="1"/>
</dbReference>
<dbReference type="Gene3D" id="1.25.40.20">
    <property type="entry name" value="Ankyrin repeat-containing domain"/>
    <property type="match status" value="2"/>
</dbReference>
<dbReference type="InterPro" id="IPR026961">
    <property type="entry name" value="PGG_dom"/>
</dbReference>
<dbReference type="PANTHER" id="PTHR24177:SF365">
    <property type="entry name" value="ANKYRIN REPEAT-CONTAINING PROTEIN NPR4-LIKE ISOFORM X1"/>
    <property type="match status" value="1"/>
</dbReference>
<dbReference type="PANTHER" id="PTHR24177">
    <property type="entry name" value="CASKIN"/>
    <property type="match status" value="1"/>
</dbReference>
<gene>
    <name evidence="3" type="ORF">TorRG33x02_298910</name>
</gene>
<feature type="transmembrane region" description="Helical" evidence="1">
    <location>
        <begin position="565"/>
        <end position="591"/>
    </location>
</feature>
<feature type="domain" description="PGG" evidence="2">
    <location>
        <begin position="477"/>
        <end position="589"/>
    </location>
</feature>
<dbReference type="STRING" id="63057.A0A2P5C3H5"/>
<reference evidence="4" key="1">
    <citation type="submission" date="2016-06" db="EMBL/GenBank/DDBJ databases">
        <title>Parallel loss of symbiosis genes in relatives of nitrogen-fixing non-legume Parasponia.</title>
        <authorList>
            <person name="Van Velzen R."/>
            <person name="Holmer R."/>
            <person name="Bu F."/>
            <person name="Rutten L."/>
            <person name="Van Zeijl A."/>
            <person name="Liu W."/>
            <person name="Santuari L."/>
            <person name="Cao Q."/>
            <person name="Sharma T."/>
            <person name="Shen D."/>
            <person name="Roswanjaya Y."/>
            <person name="Wardhani T."/>
            <person name="Kalhor M.S."/>
            <person name="Jansen J."/>
            <person name="Van den Hoogen J."/>
            <person name="Gungor B."/>
            <person name="Hartog M."/>
            <person name="Hontelez J."/>
            <person name="Verver J."/>
            <person name="Yang W.-C."/>
            <person name="Schijlen E."/>
            <person name="Repin R."/>
            <person name="Schilthuizen M."/>
            <person name="Schranz E."/>
            <person name="Heidstra R."/>
            <person name="Miyata K."/>
            <person name="Fedorova E."/>
            <person name="Kohlen W."/>
            <person name="Bisseling T."/>
            <person name="Smit S."/>
            <person name="Geurts R."/>
        </authorList>
    </citation>
    <scope>NUCLEOTIDE SEQUENCE [LARGE SCALE GENOMIC DNA]</scope>
    <source>
        <strain evidence="4">cv. RG33-2</strain>
    </source>
</reference>
<dbReference type="SMART" id="SM00248">
    <property type="entry name" value="ANK"/>
    <property type="match status" value="5"/>
</dbReference>
<dbReference type="Proteomes" id="UP000237000">
    <property type="component" value="Unassembled WGS sequence"/>
</dbReference>
<sequence>MSIPLNIDIATASSSHTAPQINIDTTTQINIAYRDFDYYIPLYKAALQGNWESAKQVLENDPSAATAVINRFQMTALHVAAGEGQSAFVEKLVDFLPAEALGVQDRVGLTALHYAAITGSLRAAVALVSKNSALTNVLDPHGRTPLLVAARYVYECNYDVLWYLAMMTSDEEPSCPFTGPHATDLVKGLLLSGSLDIILYIIERYPSLATATTAMGSCLPNLLSLTPSNFLSGNRLGVWESCVYSVIPVQKSYGPPYTVRRSIMKDVHQQGPIPKRHVVLRRLQRLVFTVFTQLTPSCIKRLQEAKHRHQCAVELFKQLCTRISAMHGSLTEYFLKMDKVQFQAASLGIVEILRIMYQLCPDLLWNSVGDDYSPIRVAIKNRQENIFGLFCEKNARNKLQSDSVGSSSESILYLAATLAPQHSNVSGAALQMQREMKWFKEVEKLVHPFSRIDNVKRGKTARELFTELHKDLAAAGEKWMKDTSSSFLIVSTLIATVVFTAAFTVPGGNDDDGVPNFLKTNAFLVFAMSDALSLFSSLTSILMFLSILTARYTEEDFAYSLPKRLIIGLASLFLAITTLMVAFGATLSIVLDQKLKWISAPTVLLALVPVAIFTSLQLPLFIEMVRSTFGFNFIPQSPW</sequence>